<dbReference type="InterPro" id="IPR037059">
    <property type="entry name" value="RHD_DNA_bind_dom_sf"/>
</dbReference>
<evidence type="ECO:0000313" key="6">
    <source>
        <dbReference type="Proteomes" id="UP000092124"/>
    </source>
</evidence>
<dbReference type="AlphaFoldDB" id="A0A1A6HH69"/>
<dbReference type="PANTHER" id="PTHR12533:SF4">
    <property type="entry name" value="NUCLEAR FACTOR OF ACTIVATED T-CELLS, CYTOPLASMIC 2"/>
    <property type="match status" value="1"/>
</dbReference>
<dbReference type="GO" id="GO:0000981">
    <property type="term" value="F:DNA-binding transcription factor activity, RNA polymerase II-specific"/>
    <property type="evidence" value="ECO:0007669"/>
    <property type="project" value="TreeGrafter"/>
</dbReference>
<dbReference type="GO" id="GO:0033173">
    <property type="term" value="P:calcineurin-NFAT signaling cascade"/>
    <property type="evidence" value="ECO:0007669"/>
    <property type="project" value="TreeGrafter"/>
</dbReference>
<reference evidence="5 6" key="1">
    <citation type="submission" date="2016-06" db="EMBL/GenBank/DDBJ databases">
        <title>The Draft Genome Sequence and Annotation of the Desert Woodrat Neotoma lepida.</title>
        <authorList>
            <person name="Campbell M."/>
            <person name="Oakeson K.F."/>
            <person name="Yandell M."/>
            <person name="Halpert J.R."/>
            <person name="Dearing D."/>
        </authorList>
    </citation>
    <scope>NUCLEOTIDE SEQUENCE [LARGE SCALE GENOMIC DNA]</scope>
    <source>
        <strain evidence="5">417</strain>
        <tissue evidence="5">Liver</tissue>
    </source>
</reference>
<feature type="region of interest" description="Disordered" evidence="3">
    <location>
        <begin position="416"/>
        <end position="441"/>
    </location>
</feature>
<evidence type="ECO:0000256" key="3">
    <source>
        <dbReference type="SAM" id="MobiDB-lite"/>
    </source>
</evidence>
<accession>A0A1A6HH69</accession>
<dbReference type="InterPro" id="IPR008366">
    <property type="entry name" value="NFAT"/>
</dbReference>
<evidence type="ECO:0000256" key="2">
    <source>
        <dbReference type="ARBA" id="ARBA00023163"/>
    </source>
</evidence>
<dbReference type="OrthoDB" id="5346094at2759"/>
<keyword evidence="6" id="KW-1185">Reference proteome</keyword>
<dbReference type="PANTHER" id="PTHR12533">
    <property type="entry name" value="NFAT"/>
    <property type="match status" value="1"/>
</dbReference>
<feature type="region of interest" description="Disordered" evidence="3">
    <location>
        <begin position="226"/>
        <end position="294"/>
    </location>
</feature>
<dbReference type="EMBL" id="LZPO01034773">
    <property type="protein sequence ID" value="OBS76997.1"/>
    <property type="molecule type" value="Genomic_DNA"/>
</dbReference>
<keyword evidence="2" id="KW-0804">Transcription</keyword>
<dbReference type="PROSITE" id="PS50254">
    <property type="entry name" value="REL_2"/>
    <property type="match status" value="1"/>
</dbReference>
<dbReference type="InterPro" id="IPR011539">
    <property type="entry name" value="RHD_DNA_bind_dom"/>
</dbReference>
<protein>
    <recommendedName>
        <fullName evidence="4">RHD domain-containing protein</fullName>
    </recommendedName>
</protein>
<organism evidence="5 6">
    <name type="scientific">Neotoma lepida</name>
    <name type="common">Desert woodrat</name>
    <dbReference type="NCBI Taxonomy" id="56216"/>
    <lineage>
        <taxon>Eukaryota</taxon>
        <taxon>Metazoa</taxon>
        <taxon>Chordata</taxon>
        <taxon>Craniata</taxon>
        <taxon>Vertebrata</taxon>
        <taxon>Euteleostomi</taxon>
        <taxon>Mammalia</taxon>
        <taxon>Eutheria</taxon>
        <taxon>Euarchontoglires</taxon>
        <taxon>Glires</taxon>
        <taxon>Rodentia</taxon>
        <taxon>Myomorpha</taxon>
        <taxon>Muroidea</taxon>
        <taxon>Cricetidae</taxon>
        <taxon>Neotominae</taxon>
        <taxon>Neotoma</taxon>
    </lineage>
</organism>
<keyword evidence="1" id="KW-0805">Transcription regulation</keyword>
<proteinExistence type="predicted"/>
<dbReference type="GO" id="GO:0005667">
    <property type="term" value="C:transcription regulator complex"/>
    <property type="evidence" value="ECO:0007669"/>
    <property type="project" value="TreeGrafter"/>
</dbReference>
<evidence type="ECO:0000259" key="4">
    <source>
        <dbReference type="PROSITE" id="PS50254"/>
    </source>
</evidence>
<gene>
    <name evidence="5" type="ORF">A6R68_16543</name>
</gene>
<dbReference type="Gene3D" id="2.60.40.340">
    <property type="entry name" value="Rel homology domain (RHD), DNA-binding domain"/>
    <property type="match status" value="1"/>
</dbReference>
<comment type="caution">
    <text evidence="5">The sequence shown here is derived from an EMBL/GenBank/DDBJ whole genome shotgun (WGS) entry which is preliminary data.</text>
</comment>
<dbReference type="STRING" id="56216.A0A1A6HH69"/>
<feature type="non-terminal residue" evidence="5">
    <location>
        <position position="441"/>
    </location>
</feature>
<evidence type="ECO:0000256" key="1">
    <source>
        <dbReference type="ARBA" id="ARBA00023015"/>
    </source>
</evidence>
<feature type="domain" description="RHD" evidence="4">
    <location>
        <begin position="389"/>
        <end position="441"/>
    </location>
</feature>
<dbReference type="InterPro" id="IPR008967">
    <property type="entry name" value="p53-like_TF_DNA-bd_sf"/>
</dbReference>
<name>A0A1A6HH69_NEOLE</name>
<sequence length="441" mass="46632">METDCDASEPDLRCAVPAAHVDVRVKFRAMCNMLTPVAEEPNAHKAISSPSGLAYPDDVPDYGLKPINPFASFSGEPPGRFGEPDRIGFQNFLSPAKPAGASGPSPRIEITPSHELMQAGGALRGRDAGLPPEQPALALARVATTPRFTLPVPGFEGYREPLCLSPASSGSSASFISDTFSPYTSPCVSPNNAGPDDLCPQFQNIPAHYSPRTSPIMSPRTSLVEDSCLGRHSPVPRPASRSSSPGAKRRHSCAEALVAPLPTASPQRSRSPSPQPSPRVAPQDDGIPAGYPTTAGSAVLMDALNSLATDSPCGIPSKIWKTSPDPTPVSTAPSKTGLARHIYPAVEFLGPCEQEERRNSAPESILLVPPTWPKQLVPAIPICSIPVTASLPPLEWPLSNQSGSYELRIEVQPKPHHRAHYETEGSRGAVKAPTGGHPVVQ</sequence>
<dbReference type="Proteomes" id="UP000092124">
    <property type="component" value="Unassembled WGS sequence"/>
</dbReference>
<evidence type="ECO:0000313" key="5">
    <source>
        <dbReference type="EMBL" id="OBS76997.1"/>
    </source>
</evidence>
<dbReference type="SUPFAM" id="SSF49417">
    <property type="entry name" value="p53-like transcription factors"/>
    <property type="match status" value="1"/>
</dbReference>
<dbReference type="GO" id="GO:0000978">
    <property type="term" value="F:RNA polymerase II cis-regulatory region sequence-specific DNA binding"/>
    <property type="evidence" value="ECO:0007669"/>
    <property type="project" value="TreeGrafter"/>
</dbReference>